<feature type="domain" description="Helix-turn-helix" evidence="1">
    <location>
        <begin position="8"/>
        <end position="55"/>
    </location>
</feature>
<evidence type="ECO:0000313" key="2">
    <source>
        <dbReference type="EMBL" id="PIQ69854.1"/>
    </source>
</evidence>
<gene>
    <name evidence="2" type="ORF">COV89_03585</name>
</gene>
<dbReference type="AlphaFoldDB" id="A0A2H0KHJ3"/>
<name>A0A2H0KHJ3_9BACT</name>
<dbReference type="Proteomes" id="UP000231371">
    <property type="component" value="Unassembled WGS sequence"/>
</dbReference>
<reference evidence="2 3" key="1">
    <citation type="submission" date="2017-09" db="EMBL/GenBank/DDBJ databases">
        <title>Depth-based differentiation of microbial function through sediment-hosted aquifers and enrichment of novel symbionts in the deep terrestrial subsurface.</title>
        <authorList>
            <person name="Probst A.J."/>
            <person name="Ladd B."/>
            <person name="Jarett J.K."/>
            <person name="Geller-Mcgrath D.E."/>
            <person name="Sieber C.M."/>
            <person name="Emerson J.B."/>
            <person name="Anantharaman K."/>
            <person name="Thomas B.C."/>
            <person name="Malmstrom R."/>
            <person name="Stieglmeier M."/>
            <person name="Klingl A."/>
            <person name="Woyke T."/>
            <person name="Ryan C.M."/>
            <person name="Banfield J.F."/>
        </authorList>
    </citation>
    <scope>NUCLEOTIDE SEQUENCE [LARGE SCALE GENOMIC DNA]</scope>
    <source>
        <strain evidence="2">CG11_big_fil_rev_8_21_14_0_20_40_12</strain>
    </source>
</reference>
<evidence type="ECO:0000313" key="3">
    <source>
        <dbReference type="Proteomes" id="UP000231371"/>
    </source>
</evidence>
<sequence>MKIDKKQLYTTEETAEILKVSPVTIKRYIADDKIPSIKFNGIRRIKGVDLTKILNSTKKQYAK</sequence>
<accession>A0A2H0KHJ3</accession>
<proteinExistence type="predicted"/>
<dbReference type="Pfam" id="PF12728">
    <property type="entry name" value="HTH_17"/>
    <property type="match status" value="1"/>
</dbReference>
<organism evidence="2 3">
    <name type="scientific">Candidatus Shapirobacteria bacterium CG11_big_fil_rev_8_21_14_0_20_40_12</name>
    <dbReference type="NCBI Taxonomy" id="1974889"/>
    <lineage>
        <taxon>Bacteria</taxon>
        <taxon>Candidatus Shapironibacteriota</taxon>
    </lineage>
</organism>
<protein>
    <recommendedName>
        <fullName evidence="1">Helix-turn-helix domain-containing protein</fullName>
    </recommendedName>
</protein>
<dbReference type="SUPFAM" id="SSF46955">
    <property type="entry name" value="Putative DNA-binding domain"/>
    <property type="match status" value="1"/>
</dbReference>
<evidence type="ECO:0000259" key="1">
    <source>
        <dbReference type="Pfam" id="PF12728"/>
    </source>
</evidence>
<comment type="caution">
    <text evidence="2">The sequence shown here is derived from an EMBL/GenBank/DDBJ whole genome shotgun (WGS) entry which is preliminary data.</text>
</comment>
<dbReference type="InterPro" id="IPR041657">
    <property type="entry name" value="HTH_17"/>
</dbReference>
<dbReference type="InterPro" id="IPR009061">
    <property type="entry name" value="DNA-bd_dom_put_sf"/>
</dbReference>
<dbReference type="EMBL" id="PCVI01000057">
    <property type="protein sequence ID" value="PIQ69854.1"/>
    <property type="molecule type" value="Genomic_DNA"/>
</dbReference>